<sequence>MSFIQDLADTLARDVLEAQAELGDDRFYEQVGRVLLAASPTLQEAFMTSIRIRLAEARGRDFLNRALKAGREGAAAPDAPPDVSLGH</sequence>
<reference evidence="1 2" key="1">
    <citation type="submission" date="2018-11" db="EMBL/GenBank/DDBJ databases">
        <authorList>
            <person name="Criscuolo A."/>
        </authorList>
    </citation>
    <scope>NUCLEOTIDE SEQUENCE [LARGE SCALE GENOMIC DNA]</scope>
    <source>
        <strain evidence="1">ACIP111625</strain>
    </source>
</reference>
<keyword evidence="2" id="KW-1185">Reference proteome</keyword>
<dbReference type="EMBL" id="UXAW01000090">
    <property type="protein sequence ID" value="VDC31892.1"/>
    <property type="molecule type" value="Genomic_DNA"/>
</dbReference>
<dbReference type="Proteomes" id="UP000277498">
    <property type="component" value="Unassembled WGS sequence"/>
</dbReference>
<proteinExistence type="predicted"/>
<name>A0A3P5XSD4_9RHOB</name>
<organism evidence="1 2">
    <name type="scientific">Pseudogemmobacter humi</name>
    <dbReference type="NCBI Taxonomy" id="2483812"/>
    <lineage>
        <taxon>Bacteria</taxon>
        <taxon>Pseudomonadati</taxon>
        <taxon>Pseudomonadota</taxon>
        <taxon>Alphaproteobacteria</taxon>
        <taxon>Rhodobacterales</taxon>
        <taxon>Paracoccaceae</taxon>
        <taxon>Pseudogemmobacter</taxon>
    </lineage>
</organism>
<evidence type="ECO:0000313" key="2">
    <source>
        <dbReference type="Proteomes" id="UP000277498"/>
    </source>
</evidence>
<accession>A0A3P5XSD4</accession>
<dbReference type="OrthoDB" id="7876148at2"/>
<evidence type="ECO:0000313" key="1">
    <source>
        <dbReference type="EMBL" id="VDC31892.1"/>
    </source>
</evidence>
<gene>
    <name evidence="1" type="ORF">XINFAN_03214</name>
</gene>
<protein>
    <submittedName>
        <fullName evidence="1">Uncharacterized protein</fullName>
    </submittedName>
</protein>
<dbReference type="AlphaFoldDB" id="A0A3P5XSD4"/>
<dbReference type="RefSeq" id="WP_124087924.1">
    <property type="nucleotide sequence ID" value="NZ_UXAW01000090.1"/>
</dbReference>